<protein>
    <submittedName>
        <fullName evidence="1">Uncharacterized protein</fullName>
    </submittedName>
</protein>
<organism evidence="1 2">
    <name type="scientific">Lyophyllum shimeji</name>
    <name type="common">Hon-shimeji</name>
    <name type="synonym">Tricholoma shimeji</name>
    <dbReference type="NCBI Taxonomy" id="47721"/>
    <lineage>
        <taxon>Eukaryota</taxon>
        <taxon>Fungi</taxon>
        <taxon>Dikarya</taxon>
        <taxon>Basidiomycota</taxon>
        <taxon>Agaricomycotina</taxon>
        <taxon>Agaricomycetes</taxon>
        <taxon>Agaricomycetidae</taxon>
        <taxon>Agaricales</taxon>
        <taxon>Tricholomatineae</taxon>
        <taxon>Lyophyllaceae</taxon>
        <taxon>Lyophyllum</taxon>
    </lineage>
</organism>
<dbReference type="InterPro" id="IPR046670">
    <property type="entry name" value="DUF6540"/>
</dbReference>
<accession>A0A9P3PR19</accession>
<evidence type="ECO:0000313" key="1">
    <source>
        <dbReference type="EMBL" id="GLB39989.1"/>
    </source>
</evidence>
<name>A0A9P3PR19_LYOSH</name>
<evidence type="ECO:0000313" key="2">
    <source>
        <dbReference type="Proteomes" id="UP001063166"/>
    </source>
</evidence>
<reference evidence="1" key="1">
    <citation type="submission" date="2022-07" db="EMBL/GenBank/DDBJ databases">
        <title>The genome of Lyophyllum shimeji provides insight into the initial evolution of ectomycorrhizal fungal genome.</title>
        <authorList>
            <person name="Kobayashi Y."/>
            <person name="Shibata T."/>
            <person name="Hirakawa H."/>
            <person name="Shigenobu S."/>
            <person name="Nishiyama T."/>
            <person name="Yamada A."/>
            <person name="Hasebe M."/>
            <person name="Kawaguchi M."/>
        </authorList>
    </citation>
    <scope>NUCLEOTIDE SEQUENCE</scope>
    <source>
        <strain evidence="1">AT787</strain>
    </source>
</reference>
<proteinExistence type="predicted"/>
<keyword evidence="2" id="KW-1185">Reference proteome</keyword>
<gene>
    <name evidence="1" type="ORF">LshimejAT787_0704990</name>
</gene>
<dbReference type="EMBL" id="BRPK01000007">
    <property type="protein sequence ID" value="GLB39989.1"/>
    <property type="molecule type" value="Genomic_DNA"/>
</dbReference>
<dbReference type="AlphaFoldDB" id="A0A9P3PR19"/>
<dbReference type="OrthoDB" id="3016366at2759"/>
<dbReference type="Pfam" id="PF20174">
    <property type="entry name" value="DUF6540"/>
    <property type="match status" value="1"/>
</dbReference>
<sequence>MESLFKPNTIFAALKRSDRRGFFHWMIYLCTGESSGYKYHATTDGATSEWHYECAPWQAATDSSMAVTFTKIGELPEWMDHGFLDNYLREIPMAVPKVDYQREKAFTCRVWFRAAIRQLHDSGMFVECSDVDSLESELKNRATAAEYLGNLPHVYETTLARAWRW</sequence>
<dbReference type="Proteomes" id="UP001063166">
    <property type="component" value="Unassembled WGS sequence"/>
</dbReference>
<comment type="caution">
    <text evidence="1">The sequence shown here is derived from an EMBL/GenBank/DDBJ whole genome shotgun (WGS) entry which is preliminary data.</text>
</comment>